<keyword evidence="2" id="KW-1185">Reference proteome</keyword>
<dbReference type="Proteomes" id="UP000660801">
    <property type="component" value="Unassembled WGS sequence"/>
</dbReference>
<evidence type="ECO:0000313" key="1">
    <source>
        <dbReference type="EMBL" id="GGE26412.1"/>
    </source>
</evidence>
<evidence type="ECO:0000313" key="2">
    <source>
        <dbReference type="Proteomes" id="UP000660801"/>
    </source>
</evidence>
<dbReference type="AlphaFoldDB" id="A0A917EF69"/>
<gene>
    <name evidence="1" type="ORF">GCM10011510_04510</name>
</gene>
<reference evidence="1" key="2">
    <citation type="submission" date="2020-09" db="EMBL/GenBank/DDBJ databases">
        <authorList>
            <person name="Sun Q."/>
            <person name="Zhou Y."/>
        </authorList>
    </citation>
    <scope>NUCLEOTIDE SEQUENCE</scope>
    <source>
        <strain evidence="1">CGMCC 1.15533</strain>
    </source>
</reference>
<organism evidence="1 2">
    <name type="scientific">Streptococcus himalayensis</name>
    <dbReference type="NCBI Taxonomy" id="1888195"/>
    <lineage>
        <taxon>Bacteria</taxon>
        <taxon>Bacillati</taxon>
        <taxon>Bacillota</taxon>
        <taxon>Bacilli</taxon>
        <taxon>Lactobacillales</taxon>
        <taxon>Streptococcaceae</taxon>
        <taxon>Streptococcus</taxon>
    </lineage>
</organism>
<dbReference type="EMBL" id="BMJN01000004">
    <property type="protein sequence ID" value="GGE26412.1"/>
    <property type="molecule type" value="Genomic_DNA"/>
</dbReference>
<name>A0A917EF69_9STRE</name>
<accession>A0A917EF69</accession>
<sequence length="104" mass="11834">MTKTKNTVASETIVDNLKKFTDELHQTATKAMVESLIVKDEECFVLANFTHNISHALIDILQGKSETEALEKVFKDDEDEKEDGDFNKKFWGLLQKIGQGLMEE</sequence>
<dbReference type="RefSeq" id="WP_068989392.1">
    <property type="nucleotide sequence ID" value="NZ_BMJN01000004.1"/>
</dbReference>
<proteinExistence type="predicted"/>
<comment type="caution">
    <text evidence="1">The sequence shown here is derived from an EMBL/GenBank/DDBJ whole genome shotgun (WGS) entry which is preliminary data.</text>
</comment>
<reference evidence="1" key="1">
    <citation type="journal article" date="2014" name="Int. J. Syst. Evol. Microbiol.">
        <title>Complete genome sequence of Corynebacterium casei LMG S-19264T (=DSM 44701T), isolated from a smear-ripened cheese.</title>
        <authorList>
            <consortium name="US DOE Joint Genome Institute (JGI-PGF)"/>
            <person name="Walter F."/>
            <person name="Albersmeier A."/>
            <person name="Kalinowski J."/>
            <person name="Ruckert C."/>
        </authorList>
    </citation>
    <scope>NUCLEOTIDE SEQUENCE</scope>
    <source>
        <strain evidence="1">CGMCC 1.15533</strain>
    </source>
</reference>
<dbReference type="OrthoDB" id="9960543at2"/>
<protein>
    <submittedName>
        <fullName evidence="1">Uncharacterized protein</fullName>
    </submittedName>
</protein>